<dbReference type="AlphaFoldDB" id="A0A1Z4C4J6"/>
<reference evidence="1 2" key="1">
    <citation type="submission" date="2017-06" db="EMBL/GenBank/DDBJ databases">
        <title>Genome Sequencing of the methanotroph Methylovulum psychrotolerants str. HV10-M2 isolated from a high-altitude environment.</title>
        <authorList>
            <person name="Mateos-Rivera A."/>
        </authorList>
    </citation>
    <scope>NUCLEOTIDE SEQUENCE [LARGE SCALE GENOMIC DNA]</scope>
    <source>
        <strain evidence="1 2">HV10_M2</strain>
    </source>
</reference>
<dbReference type="EMBL" id="CP022129">
    <property type="protein sequence ID" value="ASF48461.1"/>
    <property type="molecule type" value="Genomic_DNA"/>
</dbReference>
<evidence type="ECO:0000313" key="2">
    <source>
        <dbReference type="Proteomes" id="UP000197019"/>
    </source>
</evidence>
<protein>
    <submittedName>
        <fullName evidence="1">Uncharacterized protein</fullName>
    </submittedName>
</protein>
<dbReference type="KEGG" id="mpsy:CEK71_21695"/>
<organism evidence="1 2">
    <name type="scientific">Methylovulum psychrotolerans</name>
    <dbReference type="NCBI Taxonomy" id="1704499"/>
    <lineage>
        <taxon>Bacteria</taxon>
        <taxon>Pseudomonadati</taxon>
        <taxon>Pseudomonadota</taxon>
        <taxon>Gammaproteobacteria</taxon>
        <taxon>Methylococcales</taxon>
        <taxon>Methylococcaceae</taxon>
        <taxon>Methylovulum</taxon>
    </lineage>
</organism>
<sequence length="77" mass="8486">MKSVLLQKLDLHQDPSAASKIKKQSQSLIALAFAFSLAEFPKGALTQNFCYAKFCKYGQGNPDTPTAQNLGRLLINR</sequence>
<dbReference type="Proteomes" id="UP000197019">
    <property type="component" value="Chromosome"/>
</dbReference>
<evidence type="ECO:0000313" key="1">
    <source>
        <dbReference type="EMBL" id="ASF48461.1"/>
    </source>
</evidence>
<gene>
    <name evidence="1" type="ORF">CEK71_21695</name>
</gene>
<accession>A0A1Z4C4J6</accession>
<proteinExistence type="predicted"/>
<keyword evidence="2" id="KW-1185">Reference proteome</keyword>
<name>A0A1Z4C4J6_9GAMM</name>